<evidence type="ECO:0000313" key="1">
    <source>
        <dbReference type="EMBL" id="CAG8834083.1"/>
    </source>
</evidence>
<gene>
    <name evidence="1" type="ORF">RPERSI_LOCUS29069</name>
</gene>
<keyword evidence="2" id="KW-1185">Reference proteome</keyword>
<reference evidence="1" key="1">
    <citation type="submission" date="2021-06" db="EMBL/GenBank/DDBJ databases">
        <authorList>
            <person name="Kallberg Y."/>
            <person name="Tangrot J."/>
            <person name="Rosling A."/>
        </authorList>
    </citation>
    <scope>NUCLEOTIDE SEQUENCE</scope>
    <source>
        <strain evidence="1">MA461A</strain>
    </source>
</reference>
<dbReference type="Proteomes" id="UP000789920">
    <property type="component" value="Unassembled WGS sequence"/>
</dbReference>
<proteinExistence type="predicted"/>
<name>A0ACA9SB33_9GLOM</name>
<dbReference type="EMBL" id="CAJVQC010108162">
    <property type="protein sequence ID" value="CAG8834083.1"/>
    <property type="molecule type" value="Genomic_DNA"/>
</dbReference>
<organism evidence="1 2">
    <name type="scientific">Racocetra persica</name>
    <dbReference type="NCBI Taxonomy" id="160502"/>
    <lineage>
        <taxon>Eukaryota</taxon>
        <taxon>Fungi</taxon>
        <taxon>Fungi incertae sedis</taxon>
        <taxon>Mucoromycota</taxon>
        <taxon>Glomeromycotina</taxon>
        <taxon>Glomeromycetes</taxon>
        <taxon>Diversisporales</taxon>
        <taxon>Gigasporaceae</taxon>
        <taxon>Racocetra</taxon>
    </lineage>
</organism>
<protein>
    <submittedName>
        <fullName evidence="1">36396_t:CDS:1</fullName>
    </submittedName>
</protein>
<feature type="non-terminal residue" evidence="1">
    <location>
        <position position="1"/>
    </location>
</feature>
<sequence length="100" mass="11711">NNELKEKLKRITNLYEENKSDLERYYNVIQRTYSILQEAFNIRQLAGLCNEIRDVCGGSEVVYNSFDDALSASEPKIVKVIEENDRDQNFPSLNRFPVFM</sequence>
<evidence type="ECO:0000313" key="2">
    <source>
        <dbReference type="Proteomes" id="UP000789920"/>
    </source>
</evidence>
<feature type="non-terminal residue" evidence="1">
    <location>
        <position position="100"/>
    </location>
</feature>
<comment type="caution">
    <text evidence="1">The sequence shown here is derived from an EMBL/GenBank/DDBJ whole genome shotgun (WGS) entry which is preliminary data.</text>
</comment>
<accession>A0ACA9SB33</accession>